<organism evidence="1 2">
    <name type="scientific">Paenibacillus apis</name>
    <dbReference type="NCBI Taxonomy" id="1792174"/>
    <lineage>
        <taxon>Bacteria</taxon>
        <taxon>Bacillati</taxon>
        <taxon>Bacillota</taxon>
        <taxon>Bacilli</taxon>
        <taxon>Bacillales</taxon>
        <taxon>Paenibacillaceae</taxon>
        <taxon>Paenibacillus</taxon>
    </lineage>
</organism>
<dbReference type="EMBL" id="BORS01000012">
    <property type="protein sequence ID" value="GIO43798.1"/>
    <property type="molecule type" value="Genomic_DNA"/>
</dbReference>
<dbReference type="AlphaFoldDB" id="A0A920CNR5"/>
<comment type="caution">
    <text evidence="1">The sequence shown here is derived from an EMBL/GenBank/DDBJ whole genome shotgun (WGS) entry which is preliminary data.</text>
</comment>
<accession>A0A920CNR5</accession>
<sequence length="76" mass="8900">MKGGGHRDSSILVEFAYFYSDPPYFVDIRTKKEYIIYEQVIIYNLLFEARDKHGTEYFKTEINPGRAGLCKLCPEN</sequence>
<reference evidence="1" key="1">
    <citation type="submission" date="2021-03" db="EMBL/GenBank/DDBJ databases">
        <title>Antimicrobial resistance genes in bacteria isolated from Japanese honey, and their potential for conferring macrolide and lincosamide resistance in the American foulbrood pathogen Paenibacillus larvae.</title>
        <authorList>
            <person name="Okamoto M."/>
            <person name="Kumagai M."/>
            <person name="Kanamori H."/>
            <person name="Takamatsu D."/>
        </authorList>
    </citation>
    <scope>NUCLEOTIDE SEQUENCE</scope>
    <source>
        <strain evidence="1">J41TS4</strain>
    </source>
</reference>
<evidence type="ECO:0000313" key="1">
    <source>
        <dbReference type="EMBL" id="GIO43798.1"/>
    </source>
</evidence>
<name>A0A920CNR5_9BACL</name>
<keyword evidence="2" id="KW-1185">Reference proteome</keyword>
<gene>
    <name evidence="1" type="ORF">J41TS4_35560</name>
</gene>
<dbReference type="Proteomes" id="UP000678895">
    <property type="component" value="Unassembled WGS sequence"/>
</dbReference>
<evidence type="ECO:0000313" key="2">
    <source>
        <dbReference type="Proteomes" id="UP000678895"/>
    </source>
</evidence>
<protein>
    <submittedName>
        <fullName evidence="1">Uncharacterized protein</fullName>
    </submittedName>
</protein>
<proteinExistence type="predicted"/>